<name>A0ACC6V0I2_9CREN</name>
<evidence type="ECO:0000313" key="1">
    <source>
        <dbReference type="EMBL" id="MFB6490461.1"/>
    </source>
</evidence>
<protein>
    <submittedName>
        <fullName evidence="1">RNA polymerase Rpb4 family protein</fullName>
    </submittedName>
</protein>
<accession>A0ACC6V0I2</accession>
<gene>
    <name evidence="1" type="ORF">TU35_004285</name>
</gene>
<evidence type="ECO:0000313" key="2">
    <source>
        <dbReference type="Proteomes" id="UP000033636"/>
    </source>
</evidence>
<proteinExistence type="predicted"/>
<reference evidence="1" key="1">
    <citation type="submission" date="2024-07" db="EMBL/GenBank/DDBJ databases">
        <title>Metagenome and Metagenome-Assembled Genomes of Archaea from a hot spring from the geothermal field of Los Azufres, Mexico.</title>
        <authorList>
            <person name="Marin-Paredes R."/>
            <person name="Martinez-Romero E."/>
            <person name="Servin-Garciduenas L.E."/>
        </authorList>
    </citation>
    <scope>NUCLEOTIDE SEQUENCE</scope>
</reference>
<comment type="caution">
    <text evidence="1">The sequence shown here is derived from an EMBL/GenBank/DDBJ whole genome shotgun (WGS) entry which is preliminary data.</text>
</comment>
<organism evidence="1 2">
    <name type="scientific">Thermoproteus sp. AZ2</name>
    <dbReference type="NCBI Taxonomy" id="1609232"/>
    <lineage>
        <taxon>Archaea</taxon>
        <taxon>Thermoproteota</taxon>
        <taxon>Thermoprotei</taxon>
        <taxon>Thermoproteales</taxon>
        <taxon>Thermoproteaceae</taxon>
        <taxon>Thermoproteus</taxon>
    </lineage>
</organism>
<dbReference type="EMBL" id="JZWT02000009">
    <property type="protein sequence ID" value="MFB6490461.1"/>
    <property type="molecule type" value="Genomic_DNA"/>
</dbReference>
<dbReference type="Proteomes" id="UP000033636">
    <property type="component" value="Unassembled WGS sequence"/>
</dbReference>
<sequence length="109" mass="12370">MSVKKIKRSEDVTNAKALEILRALAQSTELSDVQKKTIDYLEKVVEAPADAAEAKVNELVSKFGFARVTAIQLVNLSPQTLDELKYLLSLLERREFSEDELKEMFKILK</sequence>